<evidence type="ECO:0000256" key="3">
    <source>
        <dbReference type="ARBA" id="ARBA00023163"/>
    </source>
</evidence>
<protein>
    <submittedName>
        <fullName evidence="6">HTH-type transcriptional regulator CdhR</fullName>
    </submittedName>
</protein>
<sequence>MRSARGPHSGEPGRSGEPHSGRLGRSGEPHSGRLGRSGEPHSGRLGRSGEPHSVVVLALPGTIGFDLATAVEVFRRVYLADGSRPYLVRVCGTEPVVSAGPFGIATDLGLEAVSEAETIVVPARDNPTAPLPEGVLDALRGAYERGTRIASICAGAFTLAEAGILDGKRATTHWLAADLFRERYPAVHLDADVLYVDEGQVLTSAGAAAGLDLCLHIVARDHGAAVAAEAARVAVAPLHRDGGQAQYVIRNRRRAEVSLGEILAWIEHNAHRELSLEDLATEASTSVRSLNRRFRAETGQTPMQWLTGVRVRHAQQLLERSADSVEWIGREVGFGSPANFREQFRRLTGVSPLAYRNTFRAQSA</sequence>
<dbReference type="Gene3D" id="3.40.50.880">
    <property type="match status" value="1"/>
</dbReference>
<dbReference type="AlphaFoldDB" id="A0AB74FAM8"/>
<dbReference type="Gene3D" id="1.10.10.60">
    <property type="entry name" value="Homeodomain-like"/>
    <property type="match status" value="1"/>
</dbReference>
<keyword evidence="2" id="KW-0238">DNA-binding</keyword>
<dbReference type="Proteomes" id="UP000184831">
    <property type="component" value="Unassembled WGS sequence"/>
</dbReference>
<organism evidence="6 7">
    <name type="scientific">Mycobacteroides abscessus subsp. abscessus</name>
    <dbReference type="NCBI Taxonomy" id="1185650"/>
    <lineage>
        <taxon>Bacteria</taxon>
        <taxon>Bacillati</taxon>
        <taxon>Actinomycetota</taxon>
        <taxon>Actinomycetes</taxon>
        <taxon>Mycobacteriales</taxon>
        <taxon>Mycobacteriaceae</taxon>
        <taxon>Mycobacteroides</taxon>
        <taxon>Mycobacteroides abscessus</taxon>
    </lineage>
</organism>
<feature type="domain" description="HTH araC/xylS-type" evidence="5">
    <location>
        <begin position="260"/>
        <end position="358"/>
    </location>
</feature>
<evidence type="ECO:0000259" key="5">
    <source>
        <dbReference type="PROSITE" id="PS01124"/>
    </source>
</evidence>
<dbReference type="PROSITE" id="PS01124">
    <property type="entry name" value="HTH_ARAC_FAMILY_2"/>
    <property type="match status" value="1"/>
</dbReference>
<dbReference type="Pfam" id="PF01965">
    <property type="entry name" value="DJ-1_PfpI"/>
    <property type="match status" value="1"/>
</dbReference>
<dbReference type="SUPFAM" id="SSF52317">
    <property type="entry name" value="Class I glutamine amidotransferase-like"/>
    <property type="match status" value="1"/>
</dbReference>
<dbReference type="PROSITE" id="PS00041">
    <property type="entry name" value="HTH_ARAC_FAMILY_1"/>
    <property type="match status" value="1"/>
</dbReference>
<feature type="compositionally biased region" description="Basic and acidic residues" evidence="4">
    <location>
        <begin position="14"/>
        <end position="49"/>
    </location>
</feature>
<dbReference type="GO" id="GO:0003700">
    <property type="term" value="F:DNA-binding transcription factor activity"/>
    <property type="evidence" value="ECO:0007669"/>
    <property type="project" value="InterPro"/>
</dbReference>
<dbReference type="InterPro" id="IPR029062">
    <property type="entry name" value="Class_I_gatase-like"/>
</dbReference>
<dbReference type="EMBL" id="FSQE01000002">
    <property type="protein sequence ID" value="SIM47724.1"/>
    <property type="molecule type" value="Genomic_DNA"/>
</dbReference>
<name>A0AB74FAM8_9MYCO</name>
<accession>A0AB74FAM8</accession>
<dbReference type="InterPro" id="IPR009057">
    <property type="entry name" value="Homeodomain-like_sf"/>
</dbReference>
<dbReference type="SMART" id="SM00342">
    <property type="entry name" value="HTH_ARAC"/>
    <property type="match status" value="1"/>
</dbReference>
<gene>
    <name evidence="6" type="primary">cdhR</name>
    <name evidence="6" type="ORF">SAMEA2152244_01695</name>
</gene>
<feature type="region of interest" description="Disordered" evidence="4">
    <location>
        <begin position="1"/>
        <end position="49"/>
    </location>
</feature>
<proteinExistence type="predicted"/>
<dbReference type="GO" id="GO:0043565">
    <property type="term" value="F:sequence-specific DNA binding"/>
    <property type="evidence" value="ECO:0007669"/>
    <property type="project" value="InterPro"/>
</dbReference>
<dbReference type="CDD" id="cd03137">
    <property type="entry name" value="GATase1_AraC_1"/>
    <property type="match status" value="1"/>
</dbReference>
<dbReference type="PANTHER" id="PTHR43130">
    <property type="entry name" value="ARAC-FAMILY TRANSCRIPTIONAL REGULATOR"/>
    <property type="match status" value="1"/>
</dbReference>
<evidence type="ECO:0000256" key="1">
    <source>
        <dbReference type="ARBA" id="ARBA00023015"/>
    </source>
</evidence>
<reference evidence="6 7" key="1">
    <citation type="submission" date="2016-11" db="EMBL/GenBank/DDBJ databases">
        <authorList>
            <consortium name="Pathogen Informatics"/>
        </authorList>
    </citation>
    <scope>NUCLEOTIDE SEQUENCE [LARGE SCALE GENOMIC DNA]</scope>
    <source>
        <strain evidence="6 7">696</strain>
    </source>
</reference>
<dbReference type="InterPro" id="IPR052158">
    <property type="entry name" value="INH-QAR"/>
</dbReference>
<evidence type="ECO:0000256" key="2">
    <source>
        <dbReference type="ARBA" id="ARBA00023125"/>
    </source>
</evidence>
<dbReference type="Pfam" id="PF12833">
    <property type="entry name" value="HTH_18"/>
    <property type="match status" value="1"/>
</dbReference>
<evidence type="ECO:0000313" key="6">
    <source>
        <dbReference type="EMBL" id="SIM47724.1"/>
    </source>
</evidence>
<evidence type="ECO:0000313" key="7">
    <source>
        <dbReference type="Proteomes" id="UP000184831"/>
    </source>
</evidence>
<evidence type="ECO:0000256" key="4">
    <source>
        <dbReference type="SAM" id="MobiDB-lite"/>
    </source>
</evidence>
<comment type="caution">
    <text evidence="6">The sequence shown here is derived from an EMBL/GenBank/DDBJ whole genome shotgun (WGS) entry which is preliminary data.</text>
</comment>
<dbReference type="InterPro" id="IPR002818">
    <property type="entry name" value="DJ-1/PfpI"/>
</dbReference>
<dbReference type="InterPro" id="IPR018060">
    <property type="entry name" value="HTH_AraC"/>
</dbReference>
<keyword evidence="3" id="KW-0804">Transcription</keyword>
<keyword evidence="1" id="KW-0805">Transcription regulation</keyword>
<dbReference type="SUPFAM" id="SSF46689">
    <property type="entry name" value="Homeodomain-like"/>
    <property type="match status" value="2"/>
</dbReference>
<dbReference type="PANTHER" id="PTHR43130:SF3">
    <property type="entry name" value="HTH-TYPE TRANSCRIPTIONAL REGULATOR RV1931C"/>
    <property type="match status" value="1"/>
</dbReference>
<dbReference type="InterPro" id="IPR018062">
    <property type="entry name" value="HTH_AraC-typ_CS"/>
</dbReference>